<protein>
    <submittedName>
        <fullName evidence="1">Uncharacterized protein</fullName>
    </submittedName>
</protein>
<gene>
    <name evidence="1" type="ORF">P409_21880</name>
</gene>
<dbReference type="RefSeq" id="WP_034843658.1">
    <property type="nucleotide sequence ID" value="NZ_JANX01000330.1"/>
</dbReference>
<comment type="caution">
    <text evidence="1">The sequence shown here is derived from an EMBL/GenBank/DDBJ whole genome shotgun (WGS) entry which is preliminary data.</text>
</comment>
<evidence type="ECO:0000313" key="2">
    <source>
        <dbReference type="Proteomes" id="UP000029995"/>
    </source>
</evidence>
<proteinExistence type="predicted"/>
<accession>A0A0A0D2Z3</accession>
<evidence type="ECO:0000313" key="1">
    <source>
        <dbReference type="EMBL" id="KGM32360.1"/>
    </source>
</evidence>
<dbReference type="Proteomes" id="UP000029995">
    <property type="component" value="Unassembled WGS sequence"/>
</dbReference>
<dbReference type="AlphaFoldDB" id="A0A0A0D2Z3"/>
<reference evidence="1 2" key="1">
    <citation type="submission" date="2014-01" db="EMBL/GenBank/DDBJ databases">
        <title>Genome sequence determination for a cystic fibrosis isolate, Inquilinus limosus.</title>
        <authorList>
            <person name="Pino M."/>
            <person name="Di Conza J."/>
            <person name="Gutkind G."/>
        </authorList>
    </citation>
    <scope>NUCLEOTIDE SEQUENCE [LARGE SCALE GENOMIC DNA]</scope>
    <source>
        <strain evidence="1 2">MP06</strain>
    </source>
</reference>
<dbReference type="OrthoDB" id="5166626at2"/>
<organism evidence="1 2">
    <name type="scientific">Inquilinus limosus MP06</name>
    <dbReference type="NCBI Taxonomy" id="1398085"/>
    <lineage>
        <taxon>Bacteria</taxon>
        <taxon>Pseudomonadati</taxon>
        <taxon>Pseudomonadota</taxon>
        <taxon>Alphaproteobacteria</taxon>
        <taxon>Rhodospirillales</taxon>
        <taxon>Rhodospirillaceae</taxon>
        <taxon>Inquilinus</taxon>
    </lineage>
</organism>
<name>A0A0A0D2Z3_9PROT</name>
<dbReference type="EMBL" id="JANX01000330">
    <property type="protein sequence ID" value="KGM32360.1"/>
    <property type="molecule type" value="Genomic_DNA"/>
</dbReference>
<sequence length="67" mass="7419">MDPLVILKRSRPGDRLEVTNSNGDTDDIVVAELDLERQQIIPEQGNAIAFGDVGHVVNHSEKQRRVG</sequence>